<keyword evidence="2" id="KW-0788">Thiol protease</keyword>
<name>A0A1I7WH50_HETBA</name>
<organism evidence="6 7">
    <name type="scientific">Heterorhabditis bacteriophora</name>
    <name type="common">Entomopathogenic nematode worm</name>
    <dbReference type="NCBI Taxonomy" id="37862"/>
    <lineage>
        <taxon>Eukaryota</taxon>
        <taxon>Metazoa</taxon>
        <taxon>Ecdysozoa</taxon>
        <taxon>Nematoda</taxon>
        <taxon>Chromadorea</taxon>
        <taxon>Rhabditida</taxon>
        <taxon>Rhabditina</taxon>
        <taxon>Rhabditomorpha</taxon>
        <taxon>Strongyloidea</taxon>
        <taxon>Heterorhabditidae</taxon>
        <taxon>Heterorhabditis</taxon>
    </lineage>
</organism>
<dbReference type="PROSITE" id="PS50235">
    <property type="entry name" value="USP_3"/>
    <property type="match status" value="1"/>
</dbReference>
<dbReference type="InterPro" id="IPR018200">
    <property type="entry name" value="USP_CS"/>
</dbReference>
<keyword evidence="2" id="KW-0378">Hydrolase</keyword>
<dbReference type="WBParaSite" id="Hba_04318">
    <property type="protein sequence ID" value="Hba_04318"/>
    <property type="gene ID" value="Hba_04318"/>
</dbReference>
<evidence type="ECO:0000259" key="5">
    <source>
        <dbReference type="PROSITE" id="PS50235"/>
    </source>
</evidence>
<dbReference type="PROSITE" id="PS00973">
    <property type="entry name" value="USP_2"/>
    <property type="match status" value="1"/>
</dbReference>
<evidence type="ECO:0000256" key="1">
    <source>
        <dbReference type="ARBA" id="ARBA00009085"/>
    </source>
</evidence>
<comment type="similarity">
    <text evidence="1 2">Belongs to the peptidase C19 family.</text>
</comment>
<feature type="transmembrane region" description="Helical" evidence="4">
    <location>
        <begin position="262"/>
        <end position="284"/>
    </location>
</feature>
<dbReference type="GO" id="GO:0004843">
    <property type="term" value="F:cysteine-type deubiquitinase activity"/>
    <property type="evidence" value="ECO:0007669"/>
    <property type="project" value="UniProtKB-UniRule"/>
</dbReference>
<evidence type="ECO:0000256" key="4">
    <source>
        <dbReference type="SAM" id="Phobius"/>
    </source>
</evidence>
<feature type="transmembrane region" description="Helical" evidence="4">
    <location>
        <begin position="336"/>
        <end position="356"/>
    </location>
</feature>
<keyword evidence="4" id="KW-0812">Transmembrane</keyword>
<dbReference type="Pfam" id="PF00443">
    <property type="entry name" value="UCH"/>
    <property type="match status" value="2"/>
</dbReference>
<keyword evidence="4" id="KW-0472">Membrane</keyword>
<dbReference type="SUPFAM" id="SSF54001">
    <property type="entry name" value="Cysteine proteinases"/>
    <property type="match status" value="1"/>
</dbReference>
<keyword evidence="6" id="KW-1185">Reference proteome</keyword>
<dbReference type="AlphaFoldDB" id="A0A1I7WH50"/>
<comment type="catalytic activity">
    <reaction evidence="2">
        <text>Thiol-dependent hydrolysis of ester, thioester, amide, peptide and isopeptide bonds formed by the C-terminal Gly of ubiquitin (a 76-residue protein attached to proteins as an intracellular targeting signal).</text>
        <dbReference type="EC" id="3.4.19.12"/>
    </reaction>
</comment>
<reference evidence="7" key="1">
    <citation type="submission" date="2016-11" db="UniProtKB">
        <authorList>
            <consortium name="WormBaseParasite"/>
        </authorList>
    </citation>
    <scope>IDENTIFICATION</scope>
</reference>
<proteinExistence type="inferred from homology"/>
<feature type="transmembrane region" description="Helical" evidence="4">
    <location>
        <begin position="227"/>
        <end position="250"/>
    </location>
</feature>
<dbReference type="GO" id="GO:0006508">
    <property type="term" value="P:proteolysis"/>
    <property type="evidence" value="ECO:0007669"/>
    <property type="project" value="UniProtKB-KW"/>
</dbReference>
<sequence>MVVPGDVPHLNAQNIPEGSSRGVQFGPSGKGLPGGDMQLGRNIGVPVTGSMRESSPEALGAGGPSMLALPGFESSDNVVEQASTVPEPPVDENGHKYVGLVNQAMTCYLNSLVQSLYMTPEFRNAIYQWEYKKTGKGAGESSIPCQIQKLFLLLQTTDRDSLETKDLTTSFGWQGNEAYDQHDVQELCRLMFDALELKWKGTQHEKLIQNLYRLTASKAIIVYNRRFLIKFAIFLKIIFPSIFILVILLISEINQLLKQGPYVYELFSVMVHQGSAAGGHYFAYIKNMEQDRWYCFNDTRVEAAGSSEIALSFGGSYGGWSTSNTNAYMLMYRKYVLSYFLLLYINYFIVNCVYLLQAFKFFDEKTKELCGTSIIRNLTRLIRYQSQGRMTMLETYVSRADFSKFLFLHFLEVRIKKIYNYTFRKKELNKSIMYEILDRKKFAWIIRVKFPSEDEINRANVASHVTADSSIGICEVKSVNESVASSMEVSASYSERASSRSSMISDDANMADSSDSMCQNTPQISPNVSDVDEGIDETELMHILNIH</sequence>
<evidence type="ECO:0000256" key="3">
    <source>
        <dbReference type="SAM" id="MobiDB-lite"/>
    </source>
</evidence>
<dbReference type="InterPro" id="IPR001394">
    <property type="entry name" value="Peptidase_C19_UCH"/>
</dbReference>
<evidence type="ECO:0000313" key="7">
    <source>
        <dbReference type="WBParaSite" id="Hba_04318"/>
    </source>
</evidence>
<keyword evidence="2" id="KW-0645">Protease</keyword>
<feature type="region of interest" description="Disordered" evidence="3">
    <location>
        <begin position="1"/>
        <end position="65"/>
    </location>
</feature>
<evidence type="ECO:0000256" key="2">
    <source>
        <dbReference type="RuleBase" id="RU366025"/>
    </source>
</evidence>
<dbReference type="PANTHER" id="PTHR24006:SF702">
    <property type="entry name" value="UBIQUITIN CARBOXYL-TERMINAL HYDROLASE 47"/>
    <property type="match status" value="1"/>
</dbReference>
<dbReference type="InterPro" id="IPR038765">
    <property type="entry name" value="Papain-like_cys_pep_sf"/>
</dbReference>
<dbReference type="EC" id="3.4.19.12" evidence="2"/>
<dbReference type="PROSITE" id="PS00972">
    <property type="entry name" value="USP_1"/>
    <property type="match status" value="1"/>
</dbReference>
<dbReference type="GO" id="GO:0005634">
    <property type="term" value="C:nucleus"/>
    <property type="evidence" value="ECO:0007669"/>
    <property type="project" value="TreeGrafter"/>
</dbReference>
<dbReference type="InterPro" id="IPR050164">
    <property type="entry name" value="Peptidase_C19"/>
</dbReference>
<evidence type="ECO:0000313" key="6">
    <source>
        <dbReference type="Proteomes" id="UP000095283"/>
    </source>
</evidence>
<protein>
    <recommendedName>
        <fullName evidence="2">Ubiquitin carboxyl-terminal hydrolase</fullName>
        <ecNumber evidence="2">3.4.19.12</ecNumber>
    </recommendedName>
</protein>
<dbReference type="InterPro" id="IPR028889">
    <property type="entry name" value="USP"/>
</dbReference>
<keyword evidence="4" id="KW-1133">Transmembrane helix</keyword>
<keyword evidence="2" id="KW-0833">Ubl conjugation pathway</keyword>
<accession>A0A1I7WH50</accession>
<dbReference type="PANTHER" id="PTHR24006">
    <property type="entry name" value="UBIQUITIN CARBOXYL-TERMINAL HYDROLASE"/>
    <property type="match status" value="1"/>
</dbReference>
<dbReference type="GO" id="GO:0005829">
    <property type="term" value="C:cytosol"/>
    <property type="evidence" value="ECO:0007669"/>
    <property type="project" value="TreeGrafter"/>
</dbReference>
<dbReference type="GO" id="GO:0016579">
    <property type="term" value="P:protein deubiquitination"/>
    <property type="evidence" value="ECO:0007669"/>
    <property type="project" value="InterPro"/>
</dbReference>
<feature type="domain" description="USP" evidence="5">
    <location>
        <begin position="98"/>
        <end position="335"/>
    </location>
</feature>
<dbReference type="Gene3D" id="3.90.70.10">
    <property type="entry name" value="Cysteine proteinases"/>
    <property type="match status" value="2"/>
</dbReference>
<dbReference type="Proteomes" id="UP000095283">
    <property type="component" value="Unplaced"/>
</dbReference>